<dbReference type="KEGG" id="halc:EY643_08845"/>
<evidence type="ECO:0000256" key="9">
    <source>
        <dbReference type="ARBA" id="ARBA00023136"/>
    </source>
</evidence>
<dbReference type="EMBL" id="CP036422">
    <property type="protein sequence ID" value="QFU75754.1"/>
    <property type="molecule type" value="Genomic_DNA"/>
</dbReference>
<dbReference type="PROSITE" id="PS52016">
    <property type="entry name" value="TONB_DEPENDENT_REC_3"/>
    <property type="match status" value="1"/>
</dbReference>
<name>A0A5P9NKI5_9GAMM</name>
<dbReference type="InterPro" id="IPR012910">
    <property type="entry name" value="Plug_dom"/>
</dbReference>
<dbReference type="AlphaFoldDB" id="A0A5P9NKI5"/>
<keyword evidence="8 12" id="KW-0798">TonB box</keyword>
<evidence type="ECO:0000256" key="11">
    <source>
        <dbReference type="PROSITE-ProRule" id="PRU01360"/>
    </source>
</evidence>
<keyword evidence="13" id="KW-0732">Signal</keyword>
<dbReference type="PANTHER" id="PTHR32552:SF81">
    <property type="entry name" value="TONB-DEPENDENT OUTER MEMBRANE RECEPTOR"/>
    <property type="match status" value="1"/>
</dbReference>
<feature type="domain" description="TonB-dependent receptor-like beta-barrel" evidence="14">
    <location>
        <begin position="296"/>
        <end position="709"/>
    </location>
</feature>
<gene>
    <name evidence="16" type="ORF">EY643_08845</name>
</gene>
<keyword evidence="10 11" id="KW-0998">Cell outer membrane</keyword>
<evidence type="ECO:0000256" key="1">
    <source>
        <dbReference type="ARBA" id="ARBA00004571"/>
    </source>
</evidence>
<proteinExistence type="inferred from homology"/>
<keyword evidence="9 11" id="KW-0472">Membrane</keyword>
<evidence type="ECO:0000259" key="14">
    <source>
        <dbReference type="Pfam" id="PF00593"/>
    </source>
</evidence>
<keyword evidence="4" id="KW-0410">Iron transport</keyword>
<keyword evidence="16" id="KW-0675">Receptor</keyword>
<comment type="subcellular location">
    <subcellularLocation>
        <location evidence="1 11">Cell outer membrane</location>
        <topology evidence="1 11">Multi-pass membrane protein</topology>
    </subcellularLocation>
</comment>
<feature type="signal peptide" evidence="13">
    <location>
        <begin position="1"/>
        <end position="29"/>
    </location>
</feature>
<dbReference type="InterPro" id="IPR000531">
    <property type="entry name" value="Beta-barrel_TonB"/>
</dbReference>
<keyword evidence="7" id="KW-0406">Ion transport</keyword>
<evidence type="ECO:0000256" key="10">
    <source>
        <dbReference type="ARBA" id="ARBA00023237"/>
    </source>
</evidence>
<dbReference type="GO" id="GO:0006826">
    <property type="term" value="P:iron ion transport"/>
    <property type="evidence" value="ECO:0007669"/>
    <property type="project" value="UniProtKB-KW"/>
</dbReference>
<keyword evidence="3 11" id="KW-1134">Transmembrane beta strand</keyword>
<dbReference type="InterPro" id="IPR036942">
    <property type="entry name" value="Beta-barrel_TonB_sf"/>
</dbReference>
<reference evidence="16 17" key="1">
    <citation type="submission" date="2019-02" db="EMBL/GenBank/DDBJ databases">
        <authorList>
            <person name="Li S.-H."/>
        </authorList>
    </citation>
    <scope>NUCLEOTIDE SEQUENCE [LARGE SCALE GENOMIC DNA]</scope>
    <source>
        <strain evidence="16 17">IMCC14385</strain>
    </source>
</reference>
<dbReference type="RefSeq" id="WP_152661861.1">
    <property type="nucleotide sequence ID" value="NZ_CP036422.1"/>
</dbReference>
<dbReference type="Proteomes" id="UP000326287">
    <property type="component" value="Chromosome"/>
</dbReference>
<evidence type="ECO:0000256" key="13">
    <source>
        <dbReference type="SAM" id="SignalP"/>
    </source>
</evidence>
<keyword evidence="5 11" id="KW-0812">Transmembrane</keyword>
<dbReference type="Pfam" id="PF07715">
    <property type="entry name" value="Plug"/>
    <property type="match status" value="1"/>
</dbReference>
<evidence type="ECO:0000256" key="6">
    <source>
        <dbReference type="ARBA" id="ARBA00023004"/>
    </source>
</evidence>
<feature type="chain" id="PRO_5024791227" evidence="13">
    <location>
        <begin position="30"/>
        <end position="752"/>
    </location>
</feature>
<protein>
    <submittedName>
        <fullName evidence="16">TonB-dependent receptor</fullName>
    </submittedName>
</protein>
<keyword evidence="17" id="KW-1185">Reference proteome</keyword>
<keyword evidence="2 11" id="KW-0813">Transport</keyword>
<sequence>MNKINPNVSRIRQLSLAIAMVSGSMAATAQELALEEVVVTAQKRAESVQDIPVSVTAMDSSTIEKLGIQSSADIVRLTPSMTVLESNNKTNSGFSIRGIGTNVYGVGVEQAVAMIIDDVAMPQQGQSMANLVDIERIEVLRGPQSTLFGKAASAGAINITTKAPSEEFEGTIELTATDEDALHIVGSASGPLTDSLGYRVTGYWADRDGYVENLAEGYDDLNGEESQGVRAKFQWDISDTISATLGGYYMEEDSQCCGRNSTYWEEGALLFGVLPQEIAGPGITSSRENSKIINDTLPDAELTNEGLNLRLNFELGEYSLVSITAVDKWEYSNSEDVDGTDFDWLGILTGGVLSGGFYSDSARETDFFSQEFRLVSPSNDQYDYLIGLYYSDSDTDRTFFRNLPVAPADNAVSASTEYIALFGQLNWHFTERTTASIGLRTFEEEIGASSQDYLIPGSPEVSGDNKDDDIVGKASLQHFIAEDTMVFASYTRGYKGQAFDLTGGLTPEESENPISPEIADAFELGMKSEFWDQRLRLNATLFYTEYTDFQTQATDSTSGVVEFRMTNSGDLKTQGLELETITLLSEAFTLTLNASYIDAEINDGFGQQCWPGQTPEQGCLDGSSQTLDGATLPNSPEYKVAALLDYYQELDSLPFDLFANISYTWQDDIIFNINQHPDLTQDAYGLTNLRFGVSDKSGRYEVSLFGNNVFDESYVSDMLDSSVISLGTGQLLAHVLPRNSQSYWGIKAKYNF</sequence>
<evidence type="ECO:0000256" key="7">
    <source>
        <dbReference type="ARBA" id="ARBA00023065"/>
    </source>
</evidence>
<evidence type="ECO:0000256" key="3">
    <source>
        <dbReference type="ARBA" id="ARBA00022452"/>
    </source>
</evidence>
<dbReference type="PANTHER" id="PTHR32552">
    <property type="entry name" value="FERRICHROME IRON RECEPTOR-RELATED"/>
    <property type="match status" value="1"/>
</dbReference>
<evidence type="ECO:0000313" key="16">
    <source>
        <dbReference type="EMBL" id="QFU75754.1"/>
    </source>
</evidence>
<evidence type="ECO:0000256" key="2">
    <source>
        <dbReference type="ARBA" id="ARBA00022448"/>
    </source>
</evidence>
<evidence type="ECO:0000256" key="8">
    <source>
        <dbReference type="ARBA" id="ARBA00023077"/>
    </source>
</evidence>
<evidence type="ECO:0000256" key="5">
    <source>
        <dbReference type="ARBA" id="ARBA00022692"/>
    </source>
</evidence>
<dbReference type="InterPro" id="IPR039426">
    <property type="entry name" value="TonB-dep_rcpt-like"/>
</dbReference>
<evidence type="ECO:0000259" key="15">
    <source>
        <dbReference type="Pfam" id="PF07715"/>
    </source>
</evidence>
<keyword evidence="6" id="KW-0408">Iron</keyword>
<feature type="domain" description="TonB-dependent receptor plug" evidence="15">
    <location>
        <begin position="48"/>
        <end position="156"/>
    </location>
</feature>
<organism evidence="16 17">
    <name type="scientific">Halioglobus maricola</name>
    <dbReference type="NCBI Taxonomy" id="2601894"/>
    <lineage>
        <taxon>Bacteria</taxon>
        <taxon>Pseudomonadati</taxon>
        <taxon>Pseudomonadota</taxon>
        <taxon>Gammaproteobacteria</taxon>
        <taxon>Cellvibrionales</taxon>
        <taxon>Halieaceae</taxon>
        <taxon>Halioglobus</taxon>
    </lineage>
</organism>
<dbReference type="Gene3D" id="2.40.170.20">
    <property type="entry name" value="TonB-dependent receptor, beta-barrel domain"/>
    <property type="match status" value="1"/>
</dbReference>
<dbReference type="CDD" id="cd01347">
    <property type="entry name" value="ligand_gated_channel"/>
    <property type="match status" value="1"/>
</dbReference>
<dbReference type="SUPFAM" id="SSF56935">
    <property type="entry name" value="Porins"/>
    <property type="match status" value="1"/>
</dbReference>
<dbReference type="Pfam" id="PF00593">
    <property type="entry name" value="TonB_dep_Rec_b-barrel"/>
    <property type="match status" value="1"/>
</dbReference>
<evidence type="ECO:0000313" key="17">
    <source>
        <dbReference type="Proteomes" id="UP000326287"/>
    </source>
</evidence>
<evidence type="ECO:0000256" key="12">
    <source>
        <dbReference type="RuleBase" id="RU003357"/>
    </source>
</evidence>
<dbReference type="GO" id="GO:0009279">
    <property type="term" value="C:cell outer membrane"/>
    <property type="evidence" value="ECO:0007669"/>
    <property type="project" value="UniProtKB-SubCell"/>
</dbReference>
<accession>A0A5P9NKI5</accession>
<dbReference type="OrthoDB" id="7051185at2"/>
<evidence type="ECO:0000256" key="4">
    <source>
        <dbReference type="ARBA" id="ARBA00022496"/>
    </source>
</evidence>
<comment type="similarity">
    <text evidence="11 12">Belongs to the TonB-dependent receptor family.</text>
</comment>